<proteinExistence type="predicted"/>
<evidence type="ECO:0000313" key="1">
    <source>
        <dbReference type="EMBL" id="PIL28219.1"/>
    </source>
</evidence>
<comment type="caution">
    <text evidence="1">The sequence shown here is derived from an EMBL/GenBank/DDBJ whole genome shotgun (WGS) entry which is preliminary data.</text>
</comment>
<protein>
    <submittedName>
        <fullName evidence="1">Uncharacterized protein</fullName>
    </submittedName>
</protein>
<name>A0A2G8S371_9APHY</name>
<dbReference type="AlphaFoldDB" id="A0A2G8S371"/>
<organism evidence="1 2">
    <name type="scientific">Ganoderma sinense ZZ0214-1</name>
    <dbReference type="NCBI Taxonomy" id="1077348"/>
    <lineage>
        <taxon>Eukaryota</taxon>
        <taxon>Fungi</taxon>
        <taxon>Dikarya</taxon>
        <taxon>Basidiomycota</taxon>
        <taxon>Agaricomycotina</taxon>
        <taxon>Agaricomycetes</taxon>
        <taxon>Polyporales</taxon>
        <taxon>Polyporaceae</taxon>
        <taxon>Ganoderma</taxon>
    </lineage>
</organism>
<reference evidence="1 2" key="1">
    <citation type="journal article" date="2015" name="Sci. Rep.">
        <title>Chromosome-level genome map provides insights into diverse defense mechanisms in the medicinal fungus Ganoderma sinense.</title>
        <authorList>
            <person name="Zhu Y."/>
            <person name="Xu J."/>
            <person name="Sun C."/>
            <person name="Zhou S."/>
            <person name="Xu H."/>
            <person name="Nelson D.R."/>
            <person name="Qian J."/>
            <person name="Song J."/>
            <person name="Luo H."/>
            <person name="Xiang L."/>
            <person name="Li Y."/>
            <person name="Xu Z."/>
            <person name="Ji A."/>
            <person name="Wang L."/>
            <person name="Lu S."/>
            <person name="Hayward A."/>
            <person name="Sun W."/>
            <person name="Li X."/>
            <person name="Schwartz D.C."/>
            <person name="Wang Y."/>
            <person name="Chen S."/>
        </authorList>
    </citation>
    <scope>NUCLEOTIDE SEQUENCE [LARGE SCALE GENOMIC DNA]</scope>
    <source>
        <strain evidence="1 2">ZZ0214-1</strain>
    </source>
</reference>
<sequence length="170" mass="19173">MLAMVFCEVVGSEYACKALWPKQLREVLEKTSVSRLLIRLNYPYPASQERANLFKAWRAGLLQGTSPLRVVLFQVEDEAVIGWVKDDRVRGDWREMDEGARHKFLASEDICPASVEPCEWCERYVLDIFVCLPIHIGLSLFGLDGLAINSHTRTFSANGSGPDAVRVQES</sequence>
<accession>A0A2G8S371</accession>
<gene>
    <name evidence="1" type="ORF">GSI_09631</name>
</gene>
<evidence type="ECO:0000313" key="2">
    <source>
        <dbReference type="Proteomes" id="UP000230002"/>
    </source>
</evidence>
<dbReference type="EMBL" id="AYKW01000026">
    <property type="protein sequence ID" value="PIL28219.1"/>
    <property type="molecule type" value="Genomic_DNA"/>
</dbReference>
<keyword evidence="2" id="KW-1185">Reference proteome</keyword>
<dbReference type="Proteomes" id="UP000230002">
    <property type="component" value="Unassembled WGS sequence"/>
</dbReference>